<keyword evidence="1" id="KW-0732">Signal</keyword>
<evidence type="ECO:0000313" key="3">
    <source>
        <dbReference type="Proteomes" id="UP000663832"/>
    </source>
</evidence>
<dbReference type="AlphaFoldDB" id="A0A814W1D7"/>
<keyword evidence="3" id="KW-1185">Reference proteome</keyword>
<accession>A0A814W1D7</accession>
<sequence>MSKQIFYLLFLLIIITQVSTFFKNTKEVPPPPSSDVNEKGVWKSKDVFTCVRRLRSIIIKPSKYDLSQQMIECLKNPKKFKLTQKT</sequence>
<organism evidence="2 3">
    <name type="scientific">Adineta steineri</name>
    <dbReference type="NCBI Taxonomy" id="433720"/>
    <lineage>
        <taxon>Eukaryota</taxon>
        <taxon>Metazoa</taxon>
        <taxon>Spiralia</taxon>
        <taxon>Gnathifera</taxon>
        <taxon>Rotifera</taxon>
        <taxon>Eurotatoria</taxon>
        <taxon>Bdelloidea</taxon>
        <taxon>Adinetida</taxon>
        <taxon>Adinetidae</taxon>
        <taxon>Adineta</taxon>
    </lineage>
</organism>
<protein>
    <submittedName>
        <fullName evidence="2">Uncharacterized protein</fullName>
    </submittedName>
</protein>
<comment type="caution">
    <text evidence="2">The sequence shown here is derived from an EMBL/GenBank/DDBJ whole genome shotgun (WGS) entry which is preliminary data.</text>
</comment>
<feature type="chain" id="PRO_5032619710" evidence="1">
    <location>
        <begin position="21"/>
        <end position="86"/>
    </location>
</feature>
<proteinExistence type="predicted"/>
<reference evidence="2" key="1">
    <citation type="submission" date="2021-02" db="EMBL/GenBank/DDBJ databases">
        <authorList>
            <person name="Nowell W R."/>
        </authorList>
    </citation>
    <scope>NUCLEOTIDE SEQUENCE</scope>
</reference>
<dbReference type="Proteomes" id="UP000663832">
    <property type="component" value="Unassembled WGS sequence"/>
</dbReference>
<evidence type="ECO:0000256" key="1">
    <source>
        <dbReference type="SAM" id="SignalP"/>
    </source>
</evidence>
<evidence type="ECO:0000313" key="2">
    <source>
        <dbReference type="EMBL" id="CAF1195484.1"/>
    </source>
</evidence>
<feature type="signal peptide" evidence="1">
    <location>
        <begin position="1"/>
        <end position="20"/>
    </location>
</feature>
<dbReference type="EMBL" id="CAJNOM010000185">
    <property type="protein sequence ID" value="CAF1195484.1"/>
    <property type="molecule type" value="Genomic_DNA"/>
</dbReference>
<dbReference type="OrthoDB" id="10045975at2759"/>
<gene>
    <name evidence="2" type="ORF">QVE165_LOCUS25497</name>
</gene>
<name>A0A814W1D7_9BILA</name>